<organism evidence="1">
    <name type="scientific">Oppiella nova</name>
    <dbReference type="NCBI Taxonomy" id="334625"/>
    <lineage>
        <taxon>Eukaryota</taxon>
        <taxon>Metazoa</taxon>
        <taxon>Ecdysozoa</taxon>
        <taxon>Arthropoda</taxon>
        <taxon>Chelicerata</taxon>
        <taxon>Arachnida</taxon>
        <taxon>Acari</taxon>
        <taxon>Acariformes</taxon>
        <taxon>Sarcoptiformes</taxon>
        <taxon>Oribatida</taxon>
        <taxon>Brachypylina</taxon>
        <taxon>Oppioidea</taxon>
        <taxon>Oppiidae</taxon>
        <taxon>Oppiella</taxon>
    </lineage>
</organism>
<evidence type="ECO:0000313" key="2">
    <source>
        <dbReference type="Proteomes" id="UP000728032"/>
    </source>
</evidence>
<dbReference type="GO" id="GO:0034244">
    <property type="term" value="P:negative regulation of transcription elongation by RNA polymerase II"/>
    <property type="evidence" value="ECO:0007669"/>
    <property type="project" value="TreeGrafter"/>
</dbReference>
<name>A0A7R9LMJ7_9ACAR</name>
<reference evidence="1" key="1">
    <citation type="submission" date="2020-11" db="EMBL/GenBank/DDBJ databases">
        <authorList>
            <person name="Tran Van P."/>
        </authorList>
    </citation>
    <scope>NUCLEOTIDE SEQUENCE</scope>
</reference>
<dbReference type="SUPFAM" id="SSF48371">
    <property type="entry name" value="ARM repeat"/>
    <property type="match status" value="1"/>
</dbReference>
<dbReference type="PANTHER" id="PTHR13503">
    <property type="entry name" value="NEGATIVE ELONGATION FACTOR COMPLEX MEMBER B"/>
    <property type="match status" value="1"/>
</dbReference>
<accession>A0A7R9LMJ7</accession>
<dbReference type="InterPro" id="IPR016024">
    <property type="entry name" value="ARM-type_fold"/>
</dbReference>
<sequence length="576" mass="66358">MYGLEEAGIPGKEYLRDSLTNCSDPLKAIEDFQTENGILLPSLRPMLPLLDLHGVRRQEFHFSVLEELRDKLIARIEDMNKLEAKEREKKLKELLFKSFPLIRVPSLQPVVMAIMKHLDIVEDKYLNQLVADKSLYAKCDVSVKRQIWQQHPTLFGDEVSPILSQYIKEKESLFFNFKDINKTFYVLTPKVRRQNPIIQTLVKMVGKNVLLYDTILQFLRTLFLRTKNVHYCTLRVALLMALHDCEVQDITGMDPCHKFGWCLDACIRENVIDPKRSRELQGFLEGVRRGQEHVLGDISMTLCDPYAINFLALSCMKILNHHIQNESLARDNHVLMLLLRMLNLGLHSWDVLNSQVFREPRLEPDLITKFVPILMSFIVDDQVRHLNAKLPPDDRESALAIIEHSGPPPDAYQQFVSEDRLASILAIYYTLQVTKQKDKQAVMRVLGTLASSHDNRALDDQYLHILVNNLIAMAEDFSSEEFCSVVLDEVFMPALTYGNVVHHLMKLLSHTFQHIPTQRLENIIKILESFSYHNESSKTLFAELQTKVTEFVERAETLPQQAVQSNEGLGSVLTRD</sequence>
<dbReference type="Pfam" id="PF06209">
    <property type="entry name" value="COBRA1"/>
    <property type="match status" value="1"/>
</dbReference>
<dbReference type="EMBL" id="CAJPVJ010001640">
    <property type="protein sequence ID" value="CAG2165082.1"/>
    <property type="molecule type" value="Genomic_DNA"/>
</dbReference>
<dbReference type="AlphaFoldDB" id="A0A7R9LMJ7"/>
<proteinExistence type="predicted"/>
<protein>
    <recommendedName>
        <fullName evidence="3">Negative elongation factor B</fullName>
    </recommendedName>
</protein>
<dbReference type="GO" id="GO:0032021">
    <property type="term" value="C:NELF complex"/>
    <property type="evidence" value="ECO:0007669"/>
    <property type="project" value="TreeGrafter"/>
</dbReference>
<dbReference type="EMBL" id="OC916465">
    <property type="protein sequence ID" value="CAD7644366.1"/>
    <property type="molecule type" value="Genomic_DNA"/>
</dbReference>
<gene>
    <name evidence="1" type="ORF">ONB1V03_LOCUS4628</name>
</gene>
<dbReference type="PANTHER" id="PTHR13503:SF3">
    <property type="entry name" value="NEGATIVE ELONGATION FACTOR B"/>
    <property type="match status" value="1"/>
</dbReference>
<evidence type="ECO:0000313" key="1">
    <source>
        <dbReference type="EMBL" id="CAD7644366.1"/>
    </source>
</evidence>
<dbReference type="OrthoDB" id="5548359at2759"/>
<dbReference type="InterPro" id="IPR010405">
    <property type="entry name" value="COBRA1"/>
</dbReference>
<evidence type="ECO:0008006" key="3">
    <source>
        <dbReference type="Google" id="ProtNLM"/>
    </source>
</evidence>
<keyword evidence="2" id="KW-1185">Reference proteome</keyword>
<dbReference type="Proteomes" id="UP000728032">
    <property type="component" value="Unassembled WGS sequence"/>
</dbReference>